<dbReference type="Proteomes" id="UP000006738">
    <property type="component" value="Chromosome II"/>
</dbReference>
<dbReference type="KEGG" id="bpl:BURPS1106A_A0897"/>
<name>A3P3M3_BURP0</name>
<evidence type="ECO:0000313" key="1">
    <source>
        <dbReference type="EMBL" id="ABN94373.1"/>
    </source>
</evidence>
<reference evidence="2" key="1">
    <citation type="submission" date="2007-02" db="EMBL/GenBank/DDBJ databases">
        <authorList>
            <person name="DeShazer D."/>
            <person name="Woods D.E."/>
            <person name="Nierman W.C."/>
        </authorList>
    </citation>
    <scope>NUCLEOTIDE SEQUENCE [LARGE SCALE GENOMIC DNA]</scope>
    <source>
        <strain evidence="2">1106a</strain>
    </source>
</reference>
<dbReference type="AlphaFoldDB" id="A3P3M3"/>
<proteinExistence type="predicted"/>
<sequence>MAAATQSVWLTRLAKHDQGSVSIGIDPIQMPSAQFRSNFSIRKHENPDTTA</sequence>
<evidence type="ECO:0000313" key="2">
    <source>
        <dbReference type="Proteomes" id="UP000006738"/>
    </source>
</evidence>
<accession>A3P3M3</accession>
<dbReference type="EMBL" id="CP000573">
    <property type="protein sequence ID" value="ABN94373.1"/>
    <property type="molecule type" value="Genomic_DNA"/>
</dbReference>
<organism evidence="1 2">
    <name type="scientific">Burkholderia pseudomallei (strain 1106a)</name>
    <dbReference type="NCBI Taxonomy" id="357348"/>
    <lineage>
        <taxon>Bacteria</taxon>
        <taxon>Pseudomonadati</taxon>
        <taxon>Pseudomonadota</taxon>
        <taxon>Betaproteobacteria</taxon>
        <taxon>Burkholderiales</taxon>
        <taxon>Burkholderiaceae</taxon>
        <taxon>Burkholderia</taxon>
        <taxon>pseudomallei group</taxon>
    </lineage>
</organism>
<dbReference type="HOGENOM" id="CLU_3096551_0_0_4"/>
<protein>
    <submittedName>
        <fullName evidence="1">Uncharacterized protein</fullName>
    </submittedName>
</protein>
<gene>
    <name evidence="1" type="ordered locus">BURPS1106A_A0897</name>
</gene>